<sequence>MIYLDVRNSELWALYRISYLWYTVIGTLVTLSIGLIVSIISSEDIDKLDPMLLAPFIRKFLRSNKNLQQIQIARTDLKVDKQIEIEDDKVVAMSST</sequence>
<keyword evidence="3" id="KW-1185">Reference proteome</keyword>
<organism evidence="2 3">
    <name type="scientific">Vespula squamosa</name>
    <name type="common">Southern yellow jacket</name>
    <name type="synonym">Wasp</name>
    <dbReference type="NCBI Taxonomy" id="30214"/>
    <lineage>
        <taxon>Eukaryota</taxon>
        <taxon>Metazoa</taxon>
        <taxon>Ecdysozoa</taxon>
        <taxon>Arthropoda</taxon>
        <taxon>Hexapoda</taxon>
        <taxon>Insecta</taxon>
        <taxon>Pterygota</taxon>
        <taxon>Neoptera</taxon>
        <taxon>Endopterygota</taxon>
        <taxon>Hymenoptera</taxon>
        <taxon>Apocrita</taxon>
        <taxon>Aculeata</taxon>
        <taxon>Vespoidea</taxon>
        <taxon>Vespidae</taxon>
        <taxon>Vespinae</taxon>
        <taxon>Vespula</taxon>
    </lineage>
</organism>
<keyword evidence="1" id="KW-0812">Transmembrane</keyword>
<keyword evidence="1" id="KW-0472">Membrane</keyword>
<feature type="transmembrane region" description="Helical" evidence="1">
    <location>
        <begin position="20"/>
        <end position="41"/>
    </location>
</feature>
<evidence type="ECO:0000313" key="2">
    <source>
        <dbReference type="EMBL" id="KAL2716754.1"/>
    </source>
</evidence>
<gene>
    <name evidence="2" type="ORF">V1478_014430</name>
</gene>
<keyword evidence="1" id="KW-1133">Transmembrane helix</keyword>
<evidence type="ECO:0000256" key="1">
    <source>
        <dbReference type="SAM" id="Phobius"/>
    </source>
</evidence>
<evidence type="ECO:0000313" key="3">
    <source>
        <dbReference type="Proteomes" id="UP001607302"/>
    </source>
</evidence>
<proteinExistence type="predicted"/>
<reference evidence="2 3" key="1">
    <citation type="journal article" date="2024" name="Ann. Entomol. Soc. Am.">
        <title>Genomic analyses of the southern and eastern yellowjacket wasps (Hymenoptera: Vespidae) reveal evolutionary signatures of social life.</title>
        <authorList>
            <person name="Catto M.A."/>
            <person name="Caine P.B."/>
            <person name="Orr S.E."/>
            <person name="Hunt B.G."/>
            <person name="Goodisman M.A.D."/>
        </authorList>
    </citation>
    <scope>NUCLEOTIDE SEQUENCE [LARGE SCALE GENOMIC DNA]</scope>
    <source>
        <strain evidence="2">233</strain>
        <tissue evidence="2">Head and thorax</tissue>
    </source>
</reference>
<name>A0ABD2A818_VESSQ</name>
<protein>
    <submittedName>
        <fullName evidence="2">Sodium-coupled monocarboxylate transporter 1 isoform X1</fullName>
    </submittedName>
</protein>
<dbReference type="Proteomes" id="UP001607302">
    <property type="component" value="Unassembled WGS sequence"/>
</dbReference>
<dbReference type="AlphaFoldDB" id="A0ABD2A818"/>
<accession>A0ABD2A818</accession>
<comment type="caution">
    <text evidence="2">The sequence shown here is derived from an EMBL/GenBank/DDBJ whole genome shotgun (WGS) entry which is preliminary data.</text>
</comment>
<dbReference type="EMBL" id="JAUDFV010000154">
    <property type="protein sequence ID" value="KAL2716754.1"/>
    <property type="molecule type" value="Genomic_DNA"/>
</dbReference>